<evidence type="ECO:0000313" key="1">
    <source>
        <dbReference type="EMBL" id="KAK6734124.1"/>
    </source>
</evidence>
<sequence>MHRSYLCQEEAKSCALFIGSFRLRNVSVRFMDSYEGRRCVLFFSEDDGVVESLVIPFSHILKIIYSHHVKDYETHSHGISIDLDPTASMKLALVYAEALNDEQRKIIFYDLTRFDEPKMTVTMLFAIDYMECSCYKILQKWVRRGNEECVTRDSRNGLVTLEEFPHVMWCSYLVGIGVITSKAYSRKLSAVYDSLLETRRKKSDSYVAPMGYVIAKEVPCYRFSRSKHLYQDVFGVHYILKNDLDTDEKIIIDDGDMRYVKEEALNDSGTGEVASREVGVNRIREEAADYIENIIKIEPIE</sequence>
<organism evidence="1 2">
    <name type="scientific">Necator americanus</name>
    <name type="common">Human hookworm</name>
    <dbReference type="NCBI Taxonomy" id="51031"/>
    <lineage>
        <taxon>Eukaryota</taxon>
        <taxon>Metazoa</taxon>
        <taxon>Ecdysozoa</taxon>
        <taxon>Nematoda</taxon>
        <taxon>Chromadorea</taxon>
        <taxon>Rhabditida</taxon>
        <taxon>Rhabditina</taxon>
        <taxon>Rhabditomorpha</taxon>
        <taxon>Strongyloidea</taxon>
        <taxon>Ancylostomatidae</taxon>
        <taxon>Bunostominae</taxon>
        <taxon>Necator</taxon>
    </lineage>
</organism>
<dbReference type="Proteomes" id="UP001303046">
    <property type="component" value="Unassembled WGS sequence"/>
</dbReference>
<reference evidence="1 2" key="1">
    <citation type="submission" date="2023-08" db="EMBL/GenBank/DDBJ databases">
        <title>A Necator americanus chromosomal reference genome.</title>
        <authorList>
            <person name="Ilik V."/>
            <person name="Petrzelkova K.J."/>
            <person name="Pardy F."/>
            <person name="Fuh T."/>
            <person name="Niatou-Singa F.S."/>
            <person name="Gouil Q."/>
            <person name="Baker L."/>
            <person name="Ritchie M.E."/>
            <person name="Jex A.R."/>
            <person name="Gazzola D."/>
            <person name="Li H."/>
            <person name="Toshio Fujiwara R."/>
            <person name="Zhan B."/>
            <person name="Aroian R.V."/>
            <person name="Pafco B."/>
            <person name="Schwarz E.M."/>
        </authorList>
    </citation>
    <scope>NUCLEOTIDE SEQUENCE [LARGE SCALE GENOMIC DNA]</scope>
    <source>
        <strain evidence="1 2">Aroian</strain>
        <tissue evidence="1">Whole animal</tissue>
    </source>
</reference>
<accession>A0ABR1C6H5</accession>
<dbReference type="EMBL" id="JAVFWL010000002">
    <property type="protein sequence ID" value="KAK6734124.1"/>
    <property type="molecule type" value="Genomic_DNA"/>
</dbReference>
<gene>
    <name evidence="1" type="primary">Necator_chrII.g5520</name>
    <name evidence="1" type="ORF">RB195_017727</name>
</gene>
<comment type="caution">
    <text evidence="1">The sequence shown here is derived from an EMBL/GenBank/DDBJ whole genome shotgun (WGS) entry which is preliminary data.</text>
</comment>
<name>A0ABR1C6H5_NECAM</name>
<keyword evidence="2" id="KW-1185">Reference proteome</keyword>
<evidence type="ECO:0000313" key="2">
    <source>
        <dbReference type="Proteomes" id="UP001303046"/>
    </source>
</evidence>
<proteinExistence type="predicted"/>
<protein>
    <submittedName>
        <fullName evidence="1">Uncharacterized protein</fullName>
    </submittedName>
</protein>